<dbReference type="InterPro" id="IPR012296">
    <property type="entry name" value="Nuclease_put_TT1808"/>
</dbReference>
<dbReference type="EMBL" id="BDQX01000011">
    <property type="protein sequence ID" value="GBG05632.1"/>
    <property type="molecule type" value="Genomic_DNA"/>
</dbReference>
<evidence type="ECO:0000313" key="2">
    <source>
        <dbReference type="EMBL" id="GBG05632.1"/>
    </source>
</evidence>
<dbReference type="Gene3D" id="3.90.1570.10">
    <property type="entry name" value="tt1808, chain A"/>
    <property type="match status" value="1"/>
</dbReference>
<dbReference type="Proteomes" id="UP000245202">
    <property type="component" value="Unassembled WGS sequence"/>
</dbReference>
<dbReference type="CDD" id="cd06260">
    <property type="entry name" value="DUF820-like"/>
    <property type="match status" value="1"/>
</dbReference>
<dbReference type="PANTHER" id="PTHR35400:SF3">
    <property type="entry name" value="SLL1072 PROTEIN"/>
    <property type="match status" value="1"/>
</dbReference>
<dbReference type="Pfam" id="PF05685">
    <property type="entry name" value="Uma2"/>
    <property type="match status" value="1"/>
</dbReference>
<sequence length="199" mass="22857">MDRNPKKKTADKVLEPPVTYEMYAEWPDDGQRYEIVDGIMELMSPGPSTMHQAVSGELEFIIKQSCRKDYLVFHAPIDVILSETTVVQPDILMIHRSRGHVVTKRGIEGAPDLVIEILSPSSHKRDKLVKRKAYAVHGVAEYWIVDIEARTLEQHHLLEDGRYELINLFEGKDTVVSDKIPCIGFVMEDIFREIADWNR</sequence>
<dbReference type="SUPFAM" id="SSF52980">
    <property type="entry name" value="Restriction endonuclease-like"/>
    <property type="match status" value="1"/>
</dbReference>
<accession>A0A2R5EGE1</accession>
<dbReference type="RefSeq" id="WP_108991103.1">
    <property type="nucleotide sequence ID" value="NZ_BDQX01000011.1"/>
</dbReference>
<organism evidence="2 3">
    <name type="scientific">Paenibacillus agaridevorans</name>
    <dbReference type="NCBI Taxonomy" id="171404"/>
    <lineage>
        <taxon>Bacteria</taxon>
        <taxon>Bacillati</taxon>
        <taxon>Bacillota</taxon>
        <taxon>Bacilli</taxon>
        <taxon>Bacillales</taxon>
        <taxon>Paenibacillaceae</taxon>
        <taxon>Paenibacillus</taxon>
    </lineage>
</organism>
<protein>
    <recommendedName>
        <fullName evidence="1">Putative restriction endonuclease domain-containing protein</fullName>
    </recommendedName>
</protein>
<comment type="caution">
    <text evidence="2">The sequence shown here is derived from an EMBL/GenBank/DDBJ whole genome shotgun (WGS) entry which is preliminary data.</text>
</comment>
<gene>
    <name evidence="2" type="ORF">PAT3040_00116</name>
</gene>
<dbReference type="PANTHER" id="PTHR35400">
    <property type="entry name" value="SLR1083 PROTEIN"/>
    <property type="match status" value="1"/>
</dbReference>
<name>A0A2R5EGE1_9BACL</name>
<dbReference type="InterPro" id="IPR011335">
    <property type="entry name" value="Restrct_endonuc-II-like"/>
</dbReference>
<dbReference type="InterPro" id="IPR008538">
    <property type="entry name" value="Uma2"/>
</dbReference>
<keyword evidence="3" id="KW-1185">Reference proteome</keyword>
<dbReference type="AlphaFoldDB" id="A0A2R5EGE1"/>
<evidence type="ECO:0000259" key="1">
    <source>
        <dbReference type="Pfam" id="PF05685"/>
    </source>
</evidence>
<evidence type="ECO:0000313" key="3">
    <source>
        <dbReference type="Proteomes" id="UP000245202"/>
    </source>
</evidence>
<proteinExistence type="predicted"/>
<reference evidence="2 3" key="1">
    <citation type="submission" date="2017-08" db="EMBL/GenBank/DDBJ databases">
        <title>Substantial Increase in Enzyme Production by Combined Drug-Resistance Mutations in Paenibacillus agaridevorans.</title>
        <authorList>
            <person name="Tanaka Y."/>
            <person name="Funane K."/>
            <person name="Hosaka T."/>
            <person name="Shiwa Y."/>
            <person name="Fujita N."/>
            <person name="Miyazaki T."/>
            <person name="Yoshikawa H."/>
            <person name="Murakami K."/>
            <person name="Kasahara K."/>
            <person name="Inaoka T."/>
            <person name="Hiraga Y."/>
            <person name="Ochi K."/>
        </authorList>
    </citation>
    <scope>NUCLEOTIDE SEQUENCE [LARGE SCALE GENOMIC DNA]</scope>
    <source>
        <strain evidence="2 3">T-3040</strain>
    </source>
</reference>
<feature type="domain" description="Putative restriction endonuclease" evidence="1">
    <location>
        <begin position="21"/>
        <end position="177"/>
    </location>
</feature>